<keyword evidence="3" id="KW-1185">Reference proteome</keyword>
<evidence type="ECO:0000313" key="3">
    <source>
        <dbReference type="Proteomes" id="UP001063368"/>
    </source>
</evidence>
<keyword evidence="1" id="KW-0812">Transmembrane</keyword>
<dbReference type="EMBL" id="CP106856">
    <property type="protein sequence ID" value="UYB35016.1"/>
    <property type="molecule type" value="Genomic_DNA"/>
</dbReference>
<accession>A0ABY6FP92</accession>
<feature type="transmembrane region" description="Helical" evidence="1">
    <location>
        <begin position="75"/>
        <end position="96"/>
    </location>
</feature>
<gene>
    <name evidence="2" type="ORF">N9A08_10230</name>
</gene>
<dbReference type="Proteomes" id="UP001063368">
    <property type="component" value="Chromosome"/>
</dbReference>
<keyword evidence="1" id="KW-0472">Membrane</keyword>
<sequence length="97" mass="10188">MLVALMVSYAYETRNARRSAAARGIHPTAEEAAEDGLWFAGVLYNDSTDPRILVSKRRGSGMGITVNVGNRAGRAAVVLFLLLFAGVPLVAGLAAAL</sequence>
<keyword evidence="1" id="KW-1133">Transmembrane helix</keyword>
<evidence type="ECO:0000256" key="1">
    <source>
        <dbReference type="SAM" id="Phobius"/>
    </source>
</evidence>
<reference evidence="2" key="1">
    <citation type="submission" date="2022-09" db="EMBL/GenBank/DDBJ databases">
        <authorList>
            <person name="Li D."/>
            <person name="Cheng J."/>
            <person name="Li Y."/>
        </authorList>
    </citation>
    <scope>NUCLEOTIDE SEQUENCE</scope>
    <source>
        <strain evidence="2">DL</strain>
    </source>
</reference>
<dbReference type="RefSeq" id="WP_263127082.1">
    <property type="nucleotide sequence ID" value="NZ_CP106856.1"/>
</dbReference>
<protein>
    <recommendedName>
        <fullName evidence="4">DUF5808 domain-containing protein</fullName>
    </recommendedName>
</protein>
<organism evidence="2 3">
    <name type="scientific">Arthrobacter koreensis</name>
    <dbReference type="NCBI Taxonomy" id="199136"/>
    <lineage>
        <taxon>Bacteria</taxon>
        <taxon>Bacillati</taxon>
        <taxon>Actinomycetota</taxon>
        <taxon>Actinomycetes</taxon>
        <taxon>Micrococcales</taxon>
        <taxon>Micrococcaceae</taxon>
        <taxon>Arthrobacter</taxon>
    </lineage>
</organism>
<evidence type="ECO:0000313" key="2">
    <source>
        <dbReference type="EMBL" id="UYB35016.1"/>
    </source>
</evidence>
<proteinExistence type="predicted"/>
<evidence type="ECO:0008006" key="4">
    <source>
        <dbReference type="Google" id="ProtNLM"/>
    </source>
</evidence>
<name>A0ABY6FP92_9MICC</name>